<evidence type="ECO:0000256" key="1">
    <source>
        <dbReference type="SAM" id="MobiDB-lite"/>
    </source>
</evidence>
<dbReference type="EMBL" id="JAAMPI010001737">
    <property type="protein sequence ID" value="KAF4624206.1"/>
    <property type="molecule type" value="Genomic_DNA"/>
</dbReference>
<dbReference type="AlphaFoldDB" id="A0A8H4VVH9"/>
<proteinExistence type="predicted"/>
<evidence type="ECO:0000313" key="3">
    <source>
        <dbReference type="Proteomes" id="UP000566819"/>
    </source>
</evidence>
<sequence length="277" mass="30381">MSKTLHTKPAPKALDSTSADTASESEPQTYEFNVVQNPLQNALNMKYPPERMEALAHTIVSKSFPFDAADGAPKRANPFLLARKSNTYPSIKTPAEEHGRAYEAAHDTGNFVSSIMVTVAKTPVAFFYNLANGFHNAPSFLLNDHTVRRRDNITGFGSGVKVAGKKEFTLGLYDGFTGLVTHPYNGARRHGLGGFLTGIGQGAGGLIFKTSAAAIGLPGYTLKGVEKQFQKRHDRSLKAKLLAIRMRQSLLEFEGTTKEEKEEIIKRWRELDVVLPS</sequence>
<feature type="region of interest" description="Disordered" evidence="1">
    <location>
        <begin position="1"/>
        <end position="27"/>
    </location>
</feature>
<dbReference type="Proteomes" id="UP000566819">
    <property type="component" value="Unassembled WGS sequence"/>
</dbReference>
<keyword evidence="3" id="KW-1185">Reference proteome</keyword>
<name>A0A8H4VVH9_9HELO</name>
<evidence type="ECO:0000313" key="2">
    <source>
        <dbReference type="EMBL" id="KAF4624206.1"/>
    </source>
</evidence>
<dbReference type="OrthoDB" id="5835829at2759"/>
<reference evidence="2 3" key="1">
    <citation type="submission" date="2020-03" db="EMBL/GenBank/DDBJ databases">
        <title>Draft Genome Sequence of Cudoniella acicularis.</title>
        <authorList>
            <person name="Buettner E."/>
            <person name="Kellner H."/>
        </authorList>
    </citation>
    <scope>NUCLEOTIDE SEQUENCE [LARGE SCALE GENOMIC DNA]</scope>
    <source>
        <strain evidence="2 3">DSM 108380</strain>
    </source>
</reference>
<protein>
    <submittedName>
        <fullName evidence="2">Uncharacterized protein</fullName>
    </submittedName>
</protein>
<comment type="caution">
    <text evidence="2">The sequence shown here is derived from an EMBL/GenBank/DDBJ whole genome shotgun (WGS) entry which is preliminary data.</text>
</comment>
<feature type="compositionally biased region" description="Polar residues" evidence="1">
    <location>
        <begin position="15"/>
        <end position="27"/>
    </location>
</feature>
<gene>
    <name evidence="2" type="ORF">G7Y89_g13965</name>
</gene>
<accession>A0A8H4VVH9</accession>
<organism evidence="2 3">
    <name type="scientific">Cudoniella acicularis</name>
    <dbReference type="NCBI Taxonomy" id="354080"/>
    <lineage>
        <taxon>Eukaryota</taxon>
        <taxon>Fungi</taxon>
        <taxon>Dikarya</taxon>
        <taxon>Ascomycota</taxon>
        <taxon>Pezizomycotina</taxon>
        <taxon>Leotiomycetes</taxon>
        <taxon>Helotiales</taxon>
        <taxon>Tricladiaceae</taxon>
        <taxon>Cudoniella</taxon>
    </lineage>
</organism>